<dbReference type="InterPro" id="IPR045121">
    <property type="entry name" value="CoAse"/>
</dbReference>
<dbReference type="Gene3D" id="3.90.79.10">
    <property type="entry name" value="Nucleoside Triphosphate Pyrophosphohydrolase"/>
    <property type="match status" value="1"/>
</dbReference>
<evidence type="ECO:0000259" key="7">
    <source>
        <dbReference type="PROSITE" id="PS51462"/>
    </source>
</evidence>
<keyword evidence="5" id="KW-0460">Magnesium</keyword>
<keyword evidence="4" id="KW-0378">Hydrolase</keyword>
<dbReference type="InterPro" id="IPR015797">
    <property type="entry name" value="NUDIX_hydrolase-like_dom_sf"/>
</dbReference>
<keyword evidence="6" id="KW-0464">Manganese</keyword>
<accession>A0A5C8NIP8</accession>
<comment type="cofactor">
    <cofactor evidence="2">
        <name>Mg(2+)</name>
        <dbReference type="ChEBI" id="CHEBI:18420"/>
    </cofactor>
</comment>
<evidence type="ECO:0000313" key="8">
    <source>
        <dbReference type="EMBL" id="TXL61734.1"/>
    </source>
</evidence>
<dbReference type="InterPro" id="IPR000086">
    <property type="entry name" value="NUDIX_hydrolase_dom"/>
</dbReference>
<dbReference type="AlphaFoldDB" id="A0A5C8NIP8"/>
<name>A0A5C8NIP8_9BACI</name>
<dbReference type="GO" id="GO:0046872">
    <property type="term" value="F:metal ion binding"/>
    <property type="evidence" value="ECO:0007669"/>
    <property type="project" value="UniProtKB-KW"/>
</dbReference>
<gene>
    <name evidence="8" type="ORF">FHP05_12700</name>
</gene>
<keyword evidence="3" id="KW-0479">Metal-binding</keyword>
<dbReference type="SUPFAM" id="SSF55811">
    <property type="entry name" value="Nudix"/>
    <property type="match status" value="1"/>
</dbReference>
<organism evidence="8 9">
    <name type="scientific">Cerasibacillus terrae</name>
    <dbReference type="NCBI Taxonomy" id="2498845"/>
    <lineage>
        <taxon>Bacteria</taxon>
        <taxon>Bacillati</taxon>
        <taxon>Bacillota</taxon>
        <taxon>Bacilli</taxon>
        <taxon>Bacillales</taxon>
        <taxon>Bacillaceae</taxon>
        <taxon>Cerasibacillus</taxon>
    </lineage>
</organism>
<proteinExistence type="predicted"/>
<evidence type="ECO:0000313" key="9">
    <source>
        <dbReference type="Proteomes" id="UP000321574"/>
    </source>
</evidence>
<reference evidence="8 9" key="1">
    <citation type="submission" date="2019-06" db="EMBL/GenBank/DDBJ databases">
        <title>Cerasibacillus sp. nov., isolated from maize field.</title>
        <authorList>
            <person name="Lin S.-Y."/>
            <person name="Tsai C.-F."/>
            <person name="Young C.-C."/>
        </authorList>
    </citation>
    <scope>NUCLEOTIDE SEQUENCE [LARGE SCALE GENOMIC DNA]</scope>
    <source>
        <strain evidence="8 9">CC-CFT480</strain>
    </source>
</reference>
<comment type="caution">
    <text evidence="8">The sequence shown here is derived from an EMBL/GenBank/DDBJ whole genome shotgun (WGS) entry which is preliminary data.</text>
</comment>
<evidence type="ECO:0000256" key="2">
    <source>
        <dbReference type="ARBA" id="ARBA00001946"/>
    </source>
</evidence>
<evidence type="ECO:0000256" key="6">
    <source>
        <dbReference type="ARBA" id="ARBA00023211"/>
    </source>
</evidence>
<evidence type="ECO:0000256" key="1">
    <source>
        <dbReference type="ARBA" id="ARBA00001936"/>
    </source>
</evidence>
<dbReference type="GO" id="GO:0010945">
    <property type="term" value="F:coenzyme A diphosphatase activity"/>
    <property type="evidence" value="ECO:0007669"/>
    <property type="project" value="InterPro"/>
</dbReference>
<dbReference type="OrthoDB" id="9802805at2"/>
<dbReference type="PROSITE" id="PS51462">
    <property type="entry name" value="NUDIX"/>
    <property type="match status" value="1"/>
</dbReference>
<protein>
    <submittedName>
        <fullName evidence="8">CoA pyrophosphatase</fullName>
    </submittedName>
</protein>
<evidence type="ECO:0000256" key="4">
    <source>
        <dbReference type="ARBA" id="ARBA00022801"/>
    </source>
</evidence>
<evidence type="ECO:0000256" key="5">
    <source>
        <dbReference type="ARBA" id="ARBA00022842"/>
    </source>
</evidence>
<feature type="domain" description="Nudix hydrolase" evidence="7">
    <location>
        <begin position="23"/>
        <end position="154"/>
    </location>
</feature>
<evidence type="ECO:0000256" key="3">
    <source>
        <dbReference type="ARBA" id="ARBA00022723"/>
    </source>
</evidence>
<dbReference type="RefSeq" id="WP_147668805.1">
    <property type="nucleotide sequence ID" value="NZ_VDUW01000010.1"/>
</dbReference>
<sequence>MNPINIIEQLKGRRPSFIGQESFKKSAVLIPLIEKQNQTHVLFEVRSMKLRSQPGDICFPGGRQDKEDKDAFHCAIRETSEELGIRQSDIHDIVPLGCLMSNINSMIYPFVGRIPHDKQLYPNKSEVAEVFTVPLAYFLHAKPKKYEVNFEVIPEDNFPFELIMGGKDYKWRAPKMDELFYQYDGKVIWGLTAKIIKHFVDILHKHHPNRI</sequence>
<dbReference type="Pfam" id="PF00293">
    <property type="entry name" value="NUDIX"/>
    <property type="match status" value="1"/>
</dbReference>
<dbReference type="CDD" id="cd03426">
    <property type="entry name" value="NUDIX_CoAse_Nudt7"/>
    <property type="match status" value="1"/>
</dbReference>
<comment type="cofactor">
    <cofactor evidence="1">
        <name>Mn(2+)</name>
        <dbReference type="ChEBI" id="CHEBI:29035"/>
    </cofactor>
</comment>
<dbReference type="PANTHER" id="PTHR12992">
    <property type="entry name" value="NUDIX HYDROLASE"/>
    <property type="match status" value="1"/>
</dbReference>
<dbReference type="PANTHER" id="PTHR12992:SF11">
    <property type="entry name" value="MITOCHONDRIAL COENZYME A DIPHOSPHATASE NUDT8"/>
    <property type="match status" value="1"/>
</dbReference>
<keyword evidence="9" id="KW-1185">Reference proteome</keyword>
<dbReference type="Proteomes" id="UP000321574">
    <property type="component" value="Unassembled WGS sequence"/>
</dbReference>
<dbReference type="EMBL" id="VDUW01000010">
    <property type="protein sequence ID" value="TXL61734.1"/>
    <property type="molecule type" value="Genomic_DNA"/>
</dbReference>